<evidence type="ECO:0000256" key="1">
    <source>
        <dbReference type="SAM" id="Coils"/>
    </source>
</evidence>
<keyword evidence="1" id="KW-0175">Coiled coil</keyword>
<name>A0ABW2TGS4_9PSEU</name>
<comment type="caution">
    <text evidence="2">The sequence shown here is derived from an EMBL/GenBank/DDBJ whole genome shotgun (WGS) entry which is preliminary data.</text>
</comment>
<organism evidence="2 3">
    <name type="scientific">Actinokineospora soli</name>
    <dbReference type="NCBI Taxonomy" id="1048753"/>
    <lineage>
        <taxon>Bacteria</taxon>
        <taxon>Bacillati</taxon>
        <taxon>Actinomycetota</taxon>
        <taxon>Actinomycetes</taxon>
        <taxon>Pseudonocardiales</taxon>
        <taxon>Pseudonocardiaceae</taxon>
        <taxon>Actinokineospora</taxon>
    </lineage>
</organism>
<dbReference type="EMBL" id="JBHTEY010000004">
    <property type="protein sequence ID" value="MFC7612849.1"/>
    <property type="molecule type" value="Genomic_DNA"/>
</dbReference>
<gene>
    <name evidence="2" type="ORF">ACFQV2_03535</name>
</gene>
<accession>A0ABW2TGS4</accession>
<keyword evidence="3" id="KW-1185">Reference proteome</keyword>
<reference evidence="3" key="1">
    <citation type="journal article" date="2019" name="Int. J. Syst. Evol. Microbiol.">
        <title>The Global Catalogue of Microorganisms (GCM) 10K type strain sequencing project: providing services to taxonomists for standard genome sequencing and annotation.</title>
        <authorList>
            <consortium name="The Broad Institute Genomics Platform"/>
            <consortium name="The Broad Institute Genome Sequencing Center for Infectious Disease"/>
            <person name="Wu L."/>
            <person name="Ma J."/>
        </authorList>
    </citation>
    <scope>NUCLEOTIDE SEQUENCE [LARGE SCALE GENOMIC DNA]</scope>
    <source>
        <strain evidence="3">JCM 17695</strain>
    </source>
</reference>
<dbReference type="Proteomes" id="UP001596512">
    <property type="component" value="Unassembled WGS sequence"/>
</dbReference>
<feature type="coiled-coil region" evidence="1">
    <location>
        <begin position="4"/>
        <end position="31"/>
    </location>
</feature>
<protein>
    <submittedName>
        <fullName evidence="2">Uncharacterized protein</fullName>
    </submittedName>
</protein>
<evidence type="ECO:0000313" key="2">
    <source>
        <dbReference type="EMBL" id="MFC7612849.1"/>
    </source>
</evidence>
<proteinExistence type="predicted"/>
<sequence>MRRSREAAERLRKLEEQVDRMSRVVDRIEVATIVREPSSGLAADAYNGLRKQVVAAASHRTAHLHQLALFANAVEDGQVDGIASLVKEWMAQADLVRMDDASDERYFDVLGGDGDALRVLRPAYIDAATGRAIVMGQAERTAAVEDSAPTADHEVAR</sequence>
<evidence type="ECO:0000313" key="3">
    <source>
        <dbReference type="Proteomes" id="UP001596512"/>
    </source>
</evidence>